<dbReference type="EMBL" id="JABSTR010000004">
    <property type="protein sequence ID" value="KAH9368524.1"/>
    <property type="molecule type" value="Genomic_DNA"/>
</dbReference>
<accession>A0A9J6G2E4</accession>
<name>A0A9J6G2E4_HAELO</name>
<dbReference type="AlphaFoldDB" id="A0A9J6G2E4"/>
<organism evidence="1 2">
    <name type="scientific">Haemaphysalis longicornis</name>
    <name type="common">Bush tick</name>
    <dbReference type="NCBI Taxonomy" id="44386"/>
    <lineage>
        <taxon>Eukaryota</taxon>
        <taxon>Metazoa</taxon>
        <taxon>Ecdysozoa</taxon>
        <taxon>Arthropoda</taxon>
        <taxon>Chelicerata</taxon>
        <taxon>Arachnida</taxon>
        <taxon>Acari</taxon>
        <taxon>Parasitiformes</taxon>
        <taxon>Ixodida</taxon>
        <taxon>Ixodoidea</taxon>
        <taxon>Ixodidae</taxon>
        <taxon>Haemaphysalinae</taxon>
        <taxon>Haemaphysalis</taxon>
    </lineage>
</organism>
<evidence type="ECO:0000313" key="2">
    <source>
        <dbReference type="Proteomes" id="UP000821853"/>
    </source>
</evidence>
<evidence type="ECO:0000313" key="1">
    <source>
        <dbReference type="EMBL" id="KAH9368524.1"/>
    </source>
</evidence>
<gene>
    <name evidence="1" type="ORF">HPB48_007811</name>
</gene>
<reference evidence="1 2" key="1">
    <citation type="journal article" date="2020" name="Cell">
        <title>Large-Scale Comparative Analyses of Tick Genomes Elucidate Their Genetic Diversity and Vector Capacities.</title>
        <authorList>
            <consortium name="Tick Genome and Microbiome Consortium (TIGMIC)"/>
            <person name="Jia N."/>
            <person name="Wang J."/>
            <person name="Shi W."/>
            <person name="Du L."/>
            <person name="Sun Y."/>
            <person name="Zhan W."/>
            <person name="Jiang J.F."/>
            <person name="Wang Q."/>
            <person name="Zhang B."/>
            <person name="Ji P."/>
            <person name="Bell-Sakyi L."/>
            <person name="Cui X.M."/>
            <person name="Yuan T.T."/>
            <person name="Jiang B.G."/>
            <person name="Yang W.F."/>
            <person name="Lam T.T."/>
            <person name="Chang Q.C."/>
            <person name="Ding S.J."/>
            <person name="Wang X.J."/>
            <person name="Zhu J.G."/>
            <person name="Ruan X.D."/>
            <person name="Zhao L."/>
            <person name="Wei J.T."/>
            <person name="Ye R.Z."/>
            <person name="Que T.C."/>
            <person name="Du C.H."/>
            <person name="Zhou Y.H."/>
            <person name="Cheng J.X."/>
            <person name="Dai P.F."/>
            <person name="Guo W.B."/>
            <person name="Han X.H."/>
            <person name="Huang E.J."/>
            <person name="Li L.F."/>
            <person name="Wei W."/>
            <person name="Gao Y.C."/>
            <person name="Liu J.Z."/>
            <person name="Shao H.Z."/>
            <person name="Wang X."/>
            <person name="Wang C.C."/>
            <person name="Yang T.C."/>
            <person name="Huo Q.B."/>
            <person name="Li W."/>
            <person name="Chen H.Y."/>
            <person name="Chen S.E."/>
            <person name="Zhou L.G."/>
            <person name="Ni X.B."/>
            <person name="Tian J.H."/>
            <person name="Sheng Y."/>
            <person name="Liu T."/>
            <person name="Pan Y.S."/>
            <person name="Xia L.Y."/>
            <person name="Li J."/>
            <person name="Zhao F."/>
            <person name="Cao W.C."/>
        </authorList>
    </citation>
    <scope>NUCLEOTIDE SEQUENCE [LARGE SCALE GENOMIC DNA]</scope>
    <source>
        <strain evidence="1">HaeL-2018</strain>
    </source>
</reference>
<protein>
    <recommendedName>
        <fullName evidence="3">Retrotransposon gag domain-containing protein</fullName>
    </recommendedName>
</protein>
<dbReference type="Proteomes" id="UP000821853">
    <property type="component" value="Chromosome 2"/>
</dbReference>
<dbReference type="OrthoDB" id="6509628at2759"/>
<evidence type="ECO:0008006" key="3">
    <source>
        <dbReference type="Google" id="ProtNLM"/>
    </source>
</evidence>
<proteinExistence type="predicted"/>
<comment type="caution">
    <text evidence="1">The sequence shown here is derived from an EMBL/GenBank/DDBJ whole genome shotgun (WGS) entry which is preliminary data.</text>
</comment>
<dbReference type="VEuPathDB" id="VectorBase:HLOH_048918"/>
<keyword evidence="2" id="KW-1185">Reference proteome</keyword>
<sequence length="117" mass="13265">MNTLPDLSSSIPVFDGLHSHIVNVWLDDVQRVQQLPSWDDATARLIAASTLRGTARNWHLTFGNQYGIWATWSAALKDTFSIALNVIEWQEQVMEVSQVTGETLHQYACAKLRIIER</sequence>